<sequence>MRYSTKTLFPSDIWMTEQQKVENKKAKPQPQQFVDTARAATSITIVIADYLIKAQKKPQKAKSELFRLLMNYLGFVHDGLSFWANQLRKKPCRIDFQGELTRLEDLRIDLRTLRRKIRIVKPGFKLWRKKWDLPTVSPIVLILDMELQAFKSAPKTLGEVESEILQCLVLGPCDEIPDQAGTGLPAIIAVCISGEQVIWGECKTRWWPFCVVDSTFSEMRLGRLPDHEDDLQQRTIEFQDAWGKAKGNMEKMDELVKNLEPFEHEEQLRAYHLCFDGRTSMFTRCPPCLKCSYVYRWGGEEKVEKAIQKGKFNRGKNCAEDDVHLRLVSQLAEDAQDD</sequence>
<accession>A0A0D2GUA9</accession>
<gene>
    <name evidence="1" type="ORF">Z517_03838</name>
</gene>
<evidence type="ECO:0000313" key="2">
    <source>
        <dbReference type="Proteomes" id="UP000053029"/>
    </source>
</evidence>
<organism evidence="1 2">
    <name type="scientific">Fonsecaea pedrosoi CBS 271.37</name>
    <dbReference type="NCBI Taxonomy" id="1442368"/>
    <lineage>
        <taxon>Eukaryota</taxon>
        <taxon>Fungi</taxon>
        <taxon>Dikarya</taxon>
        <taxon>Ascomycota</taxon>
        <taxon>Pezizomycotina</taxon>
        <taxon>Eurotiomycetes</taxon>
        <taxon>Chaetothyriomycetidae</taxon>
        <taxon>Chaetothyriales</taxon>
        <taxon>Herpotrichiellaceae</taxon>
        <taxon>Fonsecaea</taxon>
    </lineage>
</organism>
<dbReference type="Proteomes" id="UP000053029">
    <property type="component" value="Unassembled WGS sequence"/>
</dbReference>
<dbReference type="AlphaFoldDB" id="A0A0D2GUA9"/>
<dbReference type="EMBL" id="KN846970">
    <property type="protein sequence ID" value="KIW84588.1"/>
    <property type="molecule type" value="Genomic_DNA"/>
</dbReference>
<evidence type="ECO:0000313" key="1">
    <source>
        <dbReference type="EMBL" id="KIW84588.1"/>
    </source>
</evidence>
<dbReference type="HOGENOM" id="CLU_821438_0_0_1"/>
<protein>
    <submittedName>
        <fullName evidence="1">Unplaced genomic scaffold supercont1.2, whole genome shotgun sequence</fullName>
    </submittedName>
</protein>
<dbReference type="VEuPathDB" id="FungiDB:Z517_03838"/>
<reference evidence="1 2" key="1">
    <citation type="submission" date="2015-01" db="EMBL/GenBank/DDBJ databases">
        <title>The Genome Sequence of Fonsecaea pedrosoi CBS 271.37.</title>
        <authorList>
            <consortium name="The Broad Institute Genomics Platform"/>
            <person name="Cuomo C."/>
            <person name="de Hoog S."/>
            <person name="Gorbushina A."/>
            <person name="Stielow B."/>
            <person name="Teixiera M."/>
            <person name="Abouelleil A."/>
            <person name="Chapman S.B."/>
            <person name="Priest M."/>
            <person name="Young S.K."/>
            <person name="Wortman J."/>
            <person name="Nusbaum C."/>
            <person name="Birren B."/>
        </authorList>
    </citation>
    <scope>NUCLEOTIDE SEQUENCE [LARGE SCALE GENOMIC DNA]</scope>
    <source>
        <strain evidence="1 2">CBS 271.37</strain>
    </source>
</reference>
<dbReference type="OrthoDB" id="10373280at2759"/>
<name>A0A0D2GUA9_9EURO</name>
<proteinExistence type="predicted"/>
<dbReference type="RefSeq" id="XP_013288396.1">
    <property type="nucleotide sequence ID" value="XM_013432942.1"/>
</dbReference>
<dbReference type="GeneID" id="25303328"/>
<keyword evidence="2" id="KW-1185">Reference proteome</keyword>